<keyword evidence="2" id="KW-0812">Transmembrane</keyword>
<accession>A0AAE3IKX0</accession>
<name>A0AAE3IKX0_9FIRM</name>
<sequence length="371" mass="39475">MTNKTKKPMPVWAMIITDVVLTAAAIGVFMLFDYVMPQSSGVKGEVIATVDSSAEGSFTLPNAADNSQAESTAQDDSEPAVTTTAPQAEKATTTLRTEQTNHRNWGNQDTADYRSDQNAISSITNGAITSEELGSASTDNAQVTVYKKSIGEGSNKITYFVADVYVTSASEVKAAFADGEFGKNIKDSVFSMAVENNALFAINGDFYGNSERSIVIRNGIKYRDDVNDADVCVLFTDGTMQTYSPSEYDSDAVIAKGAWQAWNFGPALLDGSGNVLETFNTTKYLNSANPRSAIGCVSAGHYIFVTVDGRNEGYSKGATLSELAAIMSDEGCMSAFNLDGGKSAMMYFNKSIVNAPDGGGRDLSDIIYIGG</sequence>
<feature type="region of interest" description="Disordered" evidence="1">
    <location>
        <begin position="64"/>
        <end position="113"/>
    </location>
</feature>
<evidence type="ECO:0000256" key="2">
    <source>
        <dbReference type="SAM" id="Phobius"/>
    </source>
</evidence>
<dbReference type="EMBL" id="JAOQJZ010000011">
    <property type="protein sequence ID" value="MCU6706367.1"/>
    <property type="molecule type" value="Genomic_DNA"/>
</dbReference>
<protein>
    <submittedName>
        <fullName evidence="4">Phosphodiester glycosidase family protein</fullName>
    </submittedName>
</protein>
<dbReference type="PANTHER" id="PTHR40446:SF2">
    <property type="entry name" value="N-ACETYLGLUCOSAMINE-1-PHOSPHODIESTER ALPHA-N-ACETYLGLUCOSAMINIDASE"/>
    <property type="match status" value="1"/>
</dbReference>
<dbReference type="RefSeq" id="WP_265290444.1">
    <property type="nucleotide sequence ID" value="NZ_JAOQJZ010000011.1"/>
</dbReference>
<keyword evidence="4" id="KW-0378">Hydrolase</keyword>
<comment type="caution">
    <text evidence="4">The sequence shown here is derived from an EMBL/GenBank/DDBJ whole genome shotgun (WGS) entry which is preliminary data.</text>
</comment>
<dbReference type="AlphaFoldDB" id="A0AAE3IKX0"/>
<dbReference type="Pfam" id="PF09992">
    <property type="entry name" value="NAGPA"/>
    <property type="match status" value="1"/>
</dbReference>
<feature type="transmembrane region" description="Helical" evidence="2">
    <location>
        <begin position="12"/>
        <end position="32"/>
    </location>
</feature>
<evidence type="ECO:0000313" key="4">
    <source>
        <dbReference type="EMBL" id="MCU6706367.1"/>
    </source>
</evidence>
<evidence type="ECO:0000256" key="1">
    <source>
        <dbReference type="SAM" id="MobiDB-lite"/>
    </source>
</evidence>
<reference evidence="4 5" key="1">
    <citation type="journal article" date="2021" name="ISME Commun">
        <title>Automated analysis of genomic sequences facilitates high-throughput and comprehensive description of bacteria.</title>
        <authorList>
            <person name="Hitch T.C.A."/>
        </authorList>
    </citation>
    <scope>NUCLEOTIDE SEQUENCE [LARGE SCALE GENOMIC DNA]</scope>
    <source>
        <strain evidence="4 5">Sanger_31</strain>
    </source>
</reference>
<keyword evidence="2" id="KW-0472">Membrane</keyword>
<gene>
    <name evidence="4" type="ORF">OCV57_10600</name>
</gene>
<proteinExistence type="predicted"/>
<keyword evidence="4" id="KW-0326">Glycosidase</keyword>
<dbReference type="GO" id="GO:0016798">
    <property type="term" value="F:hydrolase activity, acting on glycosyl bonds"/>
    <property type="evidence" value="ECO:0007669"/>
    <property type="project" value="UniProtKB-KW"/>
</dbReference>
<dbReference type="Proteomes" id="UP001208131">
    <property type="component" value="Unassembled WGS sequence"/>
</dbReference>
<feature type="compositionally biased region" description="Polar residues" evidence="1">
    <location>
        <begin position="79"/>
        <end position="113"/>
    </location>
</feature>
<keyword evidence="5" id="KW-1185">Reference proteome</keyword>
<organism evidence="4 5">
    <name type="scientific">Hominimerdicola aceti</name>
    <dbReference type="NCBI Taxonomy" id="2981726"/>
    <lineage>
        <taxon>Bacteria</taxon>
        <taxon>Bacillati</taxon>
        <taxon>Bacillota</taxon>
        <taxon>Clostridia</taxon>
        <taxon>Eubacteriales</taxon>
        <taxon>Oscillospiraceae</taxon>
        <taxon>Hominimerdicola</taxon>
    </lineage>
</organism>
<keyword evidence="2" id="KW-1133">Transmembrane helix</keyword>
<evidence type="ECO:0000313" key="5">
    <source>
        <dbReference type="Proteomes" id="UP001208131"/>
    </source>
</evidence>
<dbReference type="PANTHER" id="PTHR40446">
    <property type="entry name" value="N-ACETYLGLUCOSAMINE-1-PHOSPHODIESTER ALPHA-N-ACETYLGLUCOSAMINIDASE"/>
    <property type="match status" value="1"/>
</dbReference>
<feature type="domain" description="Phosphodiester glycosidase" evidence="3">
    <location>
        <begin position="196"/>
        <end position="369"/>
    </location>
</feature>
<evidence type="ECO:0000259" key="3">
    <source>
        <dbReference type="Pfam" id="PF09992"/>
    </source>
</evidence>
<dbReference type="InterPro" id="IPR018711">
    <property type="entry name" value="NAGPA"/>
</dbReference>